<accession>A0ABT6T3H5</accession>
<feature type="domain" description="Thioredoxin-like fold" evidence="3">
    <location>
        <begin position="81"/>
        <end position="276"/>
    </location>
</feature>
<name>A0ABT6T3H5_9ACTN</name>
<keyword evidence="2" id="KW-0472">Membrane</keyword>
<dbReference type="CDD" id="cd02972">
    <property type="entry name" value="DsbA_family"/>
    <property type="match status" value="1"/>
</dbReference>
<feature type="transmembrane region" description="Helical" evidence="2">
    <location>
        <begin position="34"/>
        <end position="55"/>
    </location>
</feature>
<feature type="compositionally biased region" description="Basic and acidic residues" evidence="1">
    <location>
        <begin position="12"/>
        <end position="27"/>
    </location>
</feature>
<keyword evidence="2" id="KW-1133">Transmembrane helix</keyword>
<dbReference type="Gene3D" id="3.40.30.10">
    <property type="entry name" value="Glutaredoxin"/>
    <property type="match status" value="1"/>
</dbReference>
<dbReference type="RefSeq" id="WP_282538274.1">
    <property type="nucleotide sequence ID" value="NZ_JASCIS010000036.1"/>
</dbReference>
<evidence type="ECO:0000313" key="5">
    <source>
        <dbReference type="Proteomes" id="UP001237105"/>
    </source>
</evidence>
<dbReference type="InterPro" id="IPR036249">
    <property type="entry name" value="Thioredoxin-like_sf"/>
</dbReference>
<organism evidence="4 5">
    <name type="scientific">Streptomyces luteolus</name>
    <dbReference type="NCBI Taxonomy" id="3043615"/>
    <lineage>
        <taxon>Bacteria</taxon>
        <taxon>Bacillati</taxon>
        <taxon>Actinomycetota</taxon>
        <taxon>Actinomycetes</taxon>
        <taxon>Kitasatosporales</taxon>
        <taxon>Streptomycetaceae</taxon>
        <taxon>Streptomyces</taxon>
    </lineage>
</organism>
<feature type="region of interest" description="Disordered" evidence="1">
    <location>
        <begin position="1"/>
        <end position="27"/>
    </location>
</feature>
<evidence type="ECO:0000256" key="1">
    <source>
        <dbReference type="SAM" id="MobiDB-lite"/>
    </source>
</evidence>
<comment type="caution">
    <text evidence="4">The sequence shown here is derived from an EMBL/GenBank/DDBJ whole genome shotgun (WGS) entry which is preliminary data.</text>
</comment>
<evidence type="ECO:0000256" key="2">
    <source>
        <dbReference type="SAM" id="Phobius"/>
    </source>
</evidence>
<reference evidence="4 5" key="1">
    <citation type="submission" date="2023-05" db="EMBL/GenBank/DDBJ databases">
        <title>Draft genome sequence of Streptomyces sp. B-S-A12 isolated from a cave soil in Thailand.</title>
        <authorList>
            <person name="Chamroensaksri N."/>
            <person name="Muangham S."/>
        </authorList>
    </citation>
    <scope>NUCLEOTIDE SEQUENCE [LARGE SCALE GENOMIC DNA]</scope>
    <source>
        <strain evidence="4 5">B-S-A12</strain>
    </source>
</reference>
<dbReference type="Proteomes" id="UP001237105">
    <property type="component" value="Unassembled WGS sequence"/>
</dbReference>
<evidence type="ECO:0000259" key="3">
    <source>
        <dbReference type="Pfam" id="PF13462"/>
    </source>
</evidence>
<dbReference type="SUPFAM" id="SSF52833">
    <property type="entry name" value="Thioredoxin-like"/>
    <property type="match status" value="1"/>
</dbReference>
<gene>
    <name evidence="4" type="ORF">QIT00_28430</name>
</gene>
<proteinExistence type="predicted"/>
<keyword evidence="2" id="KW-0812">Transmembrane</keyword>
<dbReference type="Pfam" id="PF13462">
    <property type="entry name" value="Thioredoxin_4"/>
    <property type="match status" value="1"/>
</dbReference>
<keyword evidence="5" id="KW-1185">Reference proteome</keyword>
<dbReference type="InterPro" id="IPR012336">
    <property type="entry name" value="Thioredoxin-like_fold"/>
</dbReference>
<protein>
    <submittedName>
        <fullName evidence="4">DsbA family protein</fullName>
    </submittedName>
</protein>
<dbReference type="EMBL" id="JASCIS010000036">
    <property type="protein sequence ID" value="MDI3422421.1"/>
    <property type="molecule type" value="Genomic_DNA"/>
</dbReference>
<sequence>MSKRNSQAAKTAARERLRAERERQAKKDKVRRQVIVGVSIVGVLAVAGGVGWAVMQASKPSAWEAAKTAKVVAPANTSGKNGTTVVIGEDSAKKTLELYEDPRCPICATFEQGVGKTIEKDVEDGKYKVKFVGASFLDGDSLDEGKIGNRGEGSKNALSALGAALNVSPEAFLQFKSALYSAEHHPEESDDKFKDDSALIEIANDVPELKGNAKFEKAVEDGTYDRWALEMSETFQKSGVQGTPTLKMDGKKLEAKFPDGQKGTPMTAEQFTKTIDAALKG</sequence>
<evidence type="ECO:0000313" key="4">
    <source>
        <dbReference type="EMBL" id="MDI3422421.1"/>
    </source>
</evidence>